<dbReference type="Proteomes" id="UP001055072">
    <property type="component" value="Unassembled WGS sequence"/>
</dbReference>
<name>A0ACB8U905_9APHY</name>
<reference evidence="1" key="1">
    <citation type="journal article" date="2021" name="Environ. Microbiol.">
        <title>Gene family expansions and transcriptome signatures uncover fungal adaptations to wood decay.</title>
        <authorList>
            <person name="Hage H."/>
            <person name="Miyauchi S."/>
            <person name="Viragh M."/>
            <person name="Drula E."/>
            <person name="Min B."/>
            <person name="Chaduli D."/>
            <person name="Navarro D."/>
            <person name="Favel A."/>
            <person name="Norest M."/>
            <person name="Lesage-Meessen L."/>
            <person name="Balint B."/>
            <person name="Merenyi Z."/>
            <person name="de Eugenio L."/>
            <person name="Morin E."/>
            <person name="Martinez A.T."/>
            <person name="Baldrian P."/>
            <person name="Stursova M."/>
            <person name="Martinez M.J."/>
            <person name="Novotny C."/>
            <person name="Magnuson J.K."/>
            <person name="Spatafora J.W."/>
            <person name="Maurice S."/>
            <person name="Pangilinan J."/>
            <person name="Andreopoulos W."/>
            <person name="LaButti K."/>
            <person name="Hundley H."/>
            <person name="Na H."/>
            <person name="Kuo A."/>
            <person name="Barry K."/>
            <person name="Lipzen A."/>
            <person name="Henrissat B."/>
            <person name="Riley R."/>
            <person name="Ahrendt S."/>
            <person name="Nagy L.G."/>
            <person name="Grigoriev I.V."/>
            <person name="Martin F."/>
            <person name="Rosso M.N."/>
        </authorList>
    </citation>
    <scope>NUCLEOTIDE SEQUENCE</scope>
    <source>
        <strain evidence="1">CBS 384.51</strain>
    </source>
</reference>
<keyword evidence="2" id="KW-1185">Reference proteome</keyword>
<organism evidence="1 2">
    <name type="scientific">Irpex rosettiformis</name>
    <dbReference type="NCBI Taxonomy" id="378272"/>
    <lineage>
        <taxon>Eukaryota</taxon>
        <taxon>Fungi</taxon>
        <taxon>Dikarya</taxon>
        <taxon>Basidiomycota</taxon>
        <taxon>Agaricomycotina</taxon>
        <taxon>Agaricomycetes</taxon>
        <taxon>Polyporales</taxon>
        <taxon>Irpicaceae</taxon>
        <taxon>Irpex</taxon>
    </lineage>
</organism>
<proteinExistence type="predicted"/>
<accession>A0ACB8U905</accession>
<evidence type="ECO:0000313" key="1">
    <source>
        <dbReference type="EMBL" id="KAI0090659.1"/>
    </source>
</evidence>
<evidence type="ECO:0000313" key="2">
    <source>
        <dbReference type="Proteomes" id="UP001055072"/>
    </source>
</evidence>
<dbReference type="EMBL" id="MU274907">
    <property type="protein sequence ID" value="KAI0090659.1"/>
    <property type="molecule type" value="Genomic_DNA"/>
</dbReference>
<gene>
    <name evidence="1" type="ORF">BDY19DRAFT_992087</name>
</gene>
<comment type="caution">
    <text evidence="1">The sequence shown here is derived from an EMBL/GenBank/DDBJ whole genome shotgun (WGS) entry which is preliminary data.</text>
</comment>
<protein>
    <submittedName>
        <fullName evidence="1">Uncharacterized protein</fullName>
    </submittedName>
</protein>
<sequence>MLVRTIAPHNRQDVHSNLRKRDSEQAIPNRMLADRLSHSNAPYDTNGGRHGERVRSTPDTALRAVIRMGLGQGAEVMCDGMNTTKDDVQFRERDFLQVQGGGDVINLTFEEELKCVPPLEFDKSSPGKSTEREHMTSQPSPSRTSGATALPRGAACLPCRRRKMRCDGIRPFCGQCTSKQRTDDCEYPSDIQGLTKIQMLEENITLLETRIRELEDPNGDSSIRLYPVPAAEPLGLSPAPVPQEASQPIDGEPTAAEVKSLTRSFAQNATQAGFFLSIPHFLQMTQAIDTDSPMAHPSGPLYDPLLSTICLWGTRLSSDAALNRHENYLTACSVMLLSSSILNSDPQGHAILAVIQAEVLLANYFFSVGRLLEGRYHCGAAASLCISCRLNTLSSPNQSLTHLLSGVGITTLAHPISSVQPETVTVGERVNAFWAVYSLDTVWAIALGYASSLDESMGTVAANRPNMMISTPWPKRMADYEQGHQVVFNALDRPIFSLLNQASLEFSNTSSPPALRAQAATLFSHASRLSSRFDNAMSMTESNAFLTEFNSLDNLITRFTNDLPPVNINNSNDIDAHEILIASMLSRVAIIQLHHRLSKSQSRSRDACIQYAQTVVAAIQDMKPDIKFLDPTMAILLTAVGQVFINEIRSHMSDGYIGSQEYVDNLTKSLDTVLRVMTELGTVCPLMLTQAAQIREWRGV</sequence>